<keyword evidence="6 8" id="KW-0472">Membrane</keyword>
<dbReference type="InterPro" id="IPR003593">
    <property type="entry name" value="AAA+_ATPase"/>
</dbReference>
<comment type="caution">
    <text evidence="10">The sequence shown here is derived from an EMBL/GenBank/DDBJ whole genome shotgun (WGS) entry which is preliminary data.</text>
</comment>
<accession>A0ABQ5KY54</accession>
<comment type="subcellular location">
    <subcellularLocation>
        <location evidence="1">Membrane</location>
        <topology evidence="1">Multi-pass membrane protein</topology>
    </subcellularLocation>
</comment>
<feature type="transmembrane region" description="Helical" evidence="8">
    <location>
        <begin position="224"/>
        <end position="245"/>
    </location>
</feature>
<evidence type="ECO:0000313" key="11">
    <source>
        <dbReference type="Proteomes" id="UP001057375"/>
    </source>
</evidence>
<evidence type="ECO:0000256" key="3">
    <source>
        <dbReference type="ARBA" id="ARBA00022741"/>
    </source>
</evidence>
<dbReference type="SUPFAM" id="SSF52540">
    <property type="entry name" value="P-loop containing nucleoside triphosphate hydrolases"/>
    <property type="match status" value="1"/>
</dbReference>
<dbReference type="InterPro" id="IPR026082">
    <property type="entry name" value="ABCA"/>
</dbReference>
<feature type="compositionally biased region" description="Basic and acidic residues" evidence="7">
    <location>
        <begin position="543"/>
        <end position="556"/>
    </location>
</feature>
<dbReference type="Pfam" id="PF00005">
    <property type="entry name" value="ABC_tran"/>
    <property type="match status" value="1"/>
</dbReference>
<keyword evidence="5 8" id="KW-1133">Transmembrane helix</keyword>
<evidence type="ECO:0000259" key="9">
    <source>
        <dbReference type="PROSITE" id="PS50893"/>
    </source>
</evidence>
<evidence type="ECO:0000256" key="4">
    <source>
        <dbReference type="ARBA" id="ARBA00022840"/>
    </source>
</evidence>
<sequence length="926" mass="102526">MARNWFQQFNALFRKNTILHLRNWKGTLFVILSPFLWLGILIAIQNLFEDAVPFIAAIGKDMTESLSTTVPSTPPTCDDPCVSLAYTPSNAATDDVISIYKDLLGWDSSIIIESFDTQEDLNSEILAGDKEFLMGIEFVSSTTDDWRYVLQFNQTDWSTNLASLQLVDKSAYKYIYPQVLSNLDTAIFRHENPGDISDTLKIEPSAQYTEGPHSAVPAYSMESFSGMFVLLVYCSMMISHVSVVVGEKQNKNRLILKIMGMRDSCYLFAQFVDFMIMGLLITASTYAAGFTFDLDLFVSGNFWIVLISNCLLCLSLFGVALLISVLTTTTKAAGIISFMFLIISTLLSSFTIIIYTDYISESVQLGLSVLCPLPYAQALSFMQTNGSDMSSLNPTGTIFPIAKCWLWMVYDFLIFFIPALYLDAIMESNSGEHRTPWLTKKMPTKITKDKEHSKLPVDDDVARENQIAKDAIERNMVDIPFCSCGDIYEKAEIMHQAMKLNIISDEDSSSSDTEDQHISSPSSGKQMTPTRTPASALDDDEATEHSGAESKSEPNPHVKSSHIAFAVSEMVKDYGRGKDKFRAVDLLSLTVRSGEILGLLGPNGAGKTSAMATIIGTLDATSGEAMLEGVDLFRHFDRIRSHIGYCPQFDSIYENLTAEEHIMLVARIKGYVGKQIVQEVKDRLTEVKLYNVRHRLVKSFSGGMIRRLSVAMALTCDPKVMLFDEATTGLDIGNQHIIWKLVKKHKRGKAIVWTTHSMAEADAVSDRVAIMAAGRLACVGPSLHLKNKFGTGFRFVCNVKNGTAERVASIVTSSEKKANVVASAANEVVFSLAREDRSHLSSLLKVLERKTTKLAGLRDFSVSLSSLEDVFIAIARSVKRNAAGLAIIEEERDEEKDEKEVKGAVVKEVFAPASDSIVSKKSEDKK</sequence>
<evidence type="ECO:0000256" key="2">
    <source>
        <dbReference type="ARBA" id="ARBA00022692"/>
    </source>
</evidence>
<keyword evidence="2 8" id="KW-0812">Transmembrane</keyword>
<dbReference type="InterPro" id="IPR013525">
    <property type="entry name" value="ABC2_TM"/>
</dbReference>
<dbReference type="InterPro" id="IPR027417">
    <property type="entry name" value="P-loop_NTPase"/>
</dbReference>
<evidence type="ECO:0000256" key="5">
    <source>
        <dbReference type="ARBA" id="ARBA00022989"/>
    </source>
</evidence>
<organism evidence="10 11">
    <name type="scientific">Aduncisulcus paluster</name>
    <dbReference type="NCBI Taxonomy" id="2918883"/>
    <lineage>
        <taxon>Eukaryota</taxon>
        <taxon>Metamonada</taxon>
        <taxon>Carpediemonas-like organisms</taxon>
        <taxon>Aduncisulcus</taxon>
    </lineage>
</organism>
<proteinExistence type="predicted"/>
<dbReference type="PANTHER" id="PTHR19229">
    <property type="entry name" value="ATP-BINDING CASSETTE TRANSPORTER SUBFAMILY A ABCA"/>
    <property type="match status" value="1"/>
</dbReference>
<dbReference type="PROSITE" id="PS00211">
    <property type="entry name" value="ABC_TRANSPORTER_1"/>
    <property type="match status" value="1"/>
</dbReference>
<feature type="region of interest" description="Disordered" evidence="7">
    <location>
        <begin position="505"/>
        <end position="560"/>
    </location>
</feature>
<dbReference type="CDD" id="cd03263">
    <property type="entry name" value="ABC_subfamily_A"/>
    <property type="match status" value="1"/>
</dbReference>
<dbReference type="Proteomes" id="UP001057375">
    <property type="component" value="Unassembled WGS sequence"/>
</dbReference>
<feature type="transmembrane region" description="Helical" evidence="8">
    <location>
        <begin position="302"/>
        <end position="323"/>
    </location>
</feature>
<feature type="domain" description="ABC transporter" evidence="9">
    <location>
        <begin position="558"/>
        <end position="798"/>
    </location>
</feature>
<keyword evidence="3" id="KW-0547">Nucleotide-binding</keyword>
<feature type="transmembrane region" description="Helical" evidence="8">
    <location>
        <begin position="335"/>
        <end position="356"/>
    </location>
</feature>
<keyword evidence="11" id="KW-1185">Reference proteome</keyword>
<feature type="transmembrane region" description="Helical" evidence="8">
    <location>
        <begin position="28"/>
        <end position="48"/>
    </location>
</feature>
<dbReference type="SMART" id="SM00382">
    <property type="entry name" value="AAA"/>
    <property type="match status" value="1"/>
</dbReference>
<protein>
    <submittedName>
        <fullName evidence="10">ABC transporter A like protein</fullName>
    </submittedName>
</protein>
<gene>
    <name evidence="10" type="ORF">ADUPG1_009335</name>
</gene>
<dbReference type="InterPro" id="IPR003439">
    <property type="entry name" value="ABC_transporter-like_ATP-bd"/>
</dbReference>
<evidence type="ECO:0000313" key="10">
    <source>
        <dbReference type="EMBL" id="GKT36354.1"/>
    </source>
</evidence>
<evidence type="ECO:0000256" key="8">
    <source>
        <dbReference type="SAM" id="Phobius"/>
    </source>
</evidence>
<feature type="transmembrane region" description="Helical" evidence="8">
    <location>
        <begin position="266"/>
        <end position="290"/>
    </location>
</feature>
<dbReference type="PROSITE" id="PS50893">
    <property type="entry name" value="ABC_TRANSPORTER_2"/>
    <property type="match status" value="1"/>
</dbReference>
<reference evidence="10" key="1">
    <citation type="submission" date="2022-03" db="EMBL/GenBank/DDBJ databases">
        <title>Draft genome sequence of Aduncisulcus paluster, a free-living microaerophilic Fornicata.</title>
        <authorList>
            <person name="Yuyama I."/>
            <person name="Kume K."/>
            <person name="Tamura T."/>
            <person name="Inagaki Y."/>
            <person name="Hashimoto T."/>
        </authorList>
    </citation>
    <scope>NUCLEOTIDE SEQUENCE</scope>
    <source>
        <strain evidence="10">NY0171</strain>
    </source>
</reference>
<dbReference type="EMBL" id="BQXS01011203">
    <property type="protein sequence ID" value="GKT36354.1"/>
    <property type="molecule type" value="Genomic_DNA"/>
</dbReference>
<dbReference type="InterPro" id="IPR017871">
    <property type="entry name" value="ABC_transporter-like_CS"/>
</dbReference>
<evidence type="ECO:0000256" key="6">
    <source>
        <dbReference type="ARBA" id="ARBA00023136"/>
    </source>
</evidence>
<evidence type="ECO:0000256" key="7">
    <source>
        <dbReference type="SAM" id="MobiDB-lite"/>
    </source>
</evidence>
<keyword evidence="4" id="KW-0067">ATP-binding</keyword>
<dbReference type="Pfam" id="PF12698">
    <property type="entry name" value="ABC2_membrane_3"/>
    <property type="match status" value="1"/>
</dbReference>
<dbReference type="Gene3D" id="3.40.50.300">
    <property type="entry name" value="P-loop containing nucleotide triphosphate hydrolases"/>
    <property type="match status" value="1"/>
</dbReference>
<name>A0ABQ5KY54_9EUKA</name>
<evidence type="ECO:0000256" key="1">
    <source>
        <dbReference type="ARBA" id="ARBA00004141"/>
    </source>
</evidence>
<feature type="compositionally biased region" description="Polar residues" evidence="7">
    <location>
        <begin position="518"/>
        <end position="533"/>
    </location>
</feature>